<evidence type="ECO:0000313" key="1">
    <source>
        <dbReference type="EMBL" id="MDU8887067.1"/>
    </source>
</evidence>
<dbReference type="InterPro" id="IPR050583">
    <property type="entry name" value="Mycobacterial_A85_antigen"/>
</dbReference>
<keyword evidence="2" id="KW-1185">Reference proteome</keyword>
<comment type="caution">
    <text evidence="1">The sequence shown here is derived from an EMBL/GenBank/DDBJ whole genome shotgun (WGS) entry which is preliminary data.</text>
</comment>
<evidence type="ECO:0000313" key="2">
    <source>
        <dbReference type="Proteomes" id="UP001268651"/>
    </source>
</evidence>
<dbReference type="GO" id="GO:0016787">
    <property type="term" value="F:hydrolase activity"/>
    <property type="evidence" value="ECO:0007669"/>
    <property type="project" value="UniProtKB-KW"/>
</dbReference>
<name>A0ABU3U9N4_9FLAO</name>
<dbReference type="InterPro" id="IPR029058">
    <property type="entry name" value="AB_hydrolase_fold"/>
</dbReference>
<dbReference type="Pfam" id="PF00756">
    <property type="entry name" value="Esterase"/>
    <property type="match status" value="1"/>
</dbReference>
<gene>
    <name evidence="1" type="ORF">RXV94_12930</name>
</gene>
<protein>
    <submittedName>
        <fullName evidence="1">Alpha/beta hydrolase-fold protein</fullName>
    </submittedName>
</protein>
<dbReference type="Proteomes" id="UP001268651">
    <property type="component" value="Unassembled WGS sequence"/>
</dbReference>
<dbReference type="PANTHER" id="PTHR48098:SF6">
    <property type="entry name" value="FERRI-BACILLIBACTIN ESTERASE BESA"/>
    <property type="match status" value="1"/>
</dbReference>
<dbReference type="PANTHER" id="PTHR48098">
    <property type="entry name" value="ENTEROCHELIN ESTERASE-RELATED"/>
    <property type="match status" value="1"/>
</dbReference>
<accession>A0ABU3U9N4</accession>
<keyword evidence="1" id="KW-0378">Hydrolase</keyword>
<dbReference type="SUPFAM" id="SSF53474">
    <property type="entry name" value="alpha/beta-Hydrolases"/>
    <property type="match status" value="1"/>
</dbReference>
<dbReference type="PROSITE" id="PS51257">
    <property type="entry name" value="PROKAR_LIPOPROTEIN"/>
    <property type="match status" value="1"/>
</dbReference>
<dbReference type="EMBL" id="JAWHTF010000008">
    <property type="protein sequence ID" value="MDU8887067.1"/>
    <property type="molecule type" value="Genomic_DNA"/>
</dbReference>
<reference evidence="1 2" key="1">
    <citation type="submission" date="2023-10" db="EMBL/GenBank/DDBJ databases">
        <title>Marimonas sp. nov. isolated from tidal mud flat.</title>
        <authorList>
            <person name="Jaincy N.J."/>
            <person name="Srinivasan S."/>
            <person name="Lee S.-S."/>
        </authorList>
    </citation>
    <scope>NUCLEOTIDE SEQUENCE [LARGE SCALE GENOMIC DNA]</scope>
    <source>
        <strain evidence="1 2">MJ-SS3</strain>
    </source>
</reference>
<dbReference type="InterPro" id="IPR000801">
    <property type="entry name" value="Esterase-like"/>
</dbReference>
<dbReference type="Gene3D" id="3.40.50.1820">
    <property type="entry name" value="alpha/beta hydrolase"/>
    <property type="match status" value="1"/>
</dbReference>
<sequence length="309" mass="35487">MRLYQLQVNIPLFQIVLVSFFLMSCKATSIQSNSLQEVSQKQSKENLFIIDTIQLKSNVFNNTRRIRVLLPPDYYKNNNKYPVLYLNDGVLVFHAYDIQTIVHELIKSKKIEPIIVVGIDNGASTVESTNPLRDRANEYLPWEDFFETNENAKINNPKGKLYPDFLINEVIPLVNSNFRTKKGYKHTGFGGSSRGALIALYTALKNPKQCSRLLLESPSLYVHNQEILKISRGKNKWPQRVYIGIGTEEGDTFQIKKMAVEDAENLKNIIQNNASKTKVNYLLDNEGKHSFEDFAKRFPKALEFLYGKN</sequence>
<organism evidence="1 2">
    <name type="scientific">Gilvirhabdus luticola</name>
    <dbReference type="NCBI Taxonomy" id="3079858"/>
    <lineage>
        <taxon>Bacteria</taxon>
        <taxon>Pseudomonadati</taxon>
        <taxon>Bacteroidota</taxon>
        <taxon>Flavobacteriia</taxon>
        <taxon>Flavobacteriales</taxon>
        <taxon>Flavobacteriaceae</taxon>
        <taxon>Gilvirhabdus</taxon>
    </lineage>
</organism>
<proteinExistence type="predicted"/>